<evidence type="ECO:0000256" key="1">
    <source>
        <dbReference type="ARBA" id="ARBA00005094"/>
    </source>
</evidence>
<keyword evidence="9" id="KW-0460">Magnesium</keyword>
<proteinExistence type="inferred from homology"/>
<dbReference type="InterPro" id="IPR026877">
    <property type="entry name" value="DXPR_C"/>
</dbReference>
<comment type="cofactor">
    <cofactor evidence="9">
        <name>Mg(2+)</name>
        <dbReference type="ChEBI" id="CHEBI:18420"/>
    </cofactor>
    <cofactor evidence="9">
        <name>Mn(2+)</name>
        <dbReference type="ChEBI" id="CHEBI:29035"/>
    </cofactor>
</comment>
<organism evidence="13 14">
    <name type="scientific">Dyella psychrodurans</name>
    <dbReference type="NCBI Taxonomy" id="1927960"/>
    <lineage>
        <taxon>Bacteria</taxon>
        <taxon>Pseudomonadati</taxon>
        <taxon>Pseudomonadota</taxon>
        <taxon>Gammaproteobacteria</taxon>
        <taxon>Lysobacterales</taxon>
        <taxon>Rhodanobacteraceae</taxon>
        <taxon>Dyella</taxon>
    </lineage>
</organism>
<dbReference type="GO" id="GO:0051484">
    <property type="term" value="P:isopentenyl diphosphate biosynthetic process, methylerythritol 4-phosphate pathway involved in terpenoid biosynthetic process"/>
    <property type="evidence" value="ECO:0007669"/>
    <property type="project" value="TreeGrafter"/>
</dbReference>
<evidence type="ECO:0000259" key="12">
    <source>
        <dbReference type="Pfam" id="PF13288"/>
    </source>
</evidence>
<gene>
    <name evidence="9" type="primary">dxr</name>
    <name evidence="13" type="ORF">DWU99_06070</name>
</gene>
<dbReference type="PANTHER" id="PTHR30525">
    <property type="entry name" value="1-DEOXY-D-XYLULOSE 5-PHOSPHATE REDUCTOISOMERASE"/>
    <property type="match status" value="1"/>
</dbReference>
<dbReference type="EMBL" id="QRBF01000001">
    <property type="protein sequence ID" value="RDS86792.1"/>
    <property type="molecule type" value="Genomic_DNA"/>
</dbReference>
<feature type="binding site" evidence="9">
    <location>
        <position position="14"/>
    </location>
    <ligand>
        <name>NADPH</name>
        <dbReference type="ChEBI" id="CHEBI:57783"/>
    </ligand>
</feature>
<keyword evidence="4 9" id="KW-0521">NADP</keyword>
<sequence length="391" mass="40578">MVRSVAVIGATGSVGATALQVIGDHPDRLRAGVLAAHRSVEALAALCARHQPDVAIIGDQTLEASLARRLAAAGVRCDIASGADAITQATMSDGCNTLIAAIAGGAGIASTLGAARVGKRLLLANTESTVIAGPLLAQALGQGGGQLIPLNRRQNAIFQCLSDDSLNLNADRLRLSLVGSGGVFRGRHRSDLMTVGPEDLRMSVGNARKPQVLVNAASLMDLGLDLIEAHHLFRVPPDQLEILLQPEDRVQAVVAGVSGSAPVQLRALDAHAAISSALLWPERADKAGWLPELSSPAALAFEKPDMGTFRCLALALQALQAGGDATTILNAANDVAVAAFLAGALPFLSIADLIEQVLTELPPQPVVDIQTLSERDRTAREAARRVLRNAC</sequence>
<dbReference type="Proteomes" id="UP000255334">
    <property type="component" value="Unassembled WGS sequence"/>
</dbReference>
<dbReference type="GO" id="GO:0030145">
    <property type="term" value="F:manganese ion binding"/>
    <property type="evidence" value="ECO:0007669"/>
    <property type="project" value="TreeGrafter"/>
</dbReference>
<feature type="binding site" evidence="9">
    <location>
        <position position="11"/>
    </location>
    <ligand>
        <name>NADPH</name>
        <dbReference type="ChEBI" id="CHEBI:57783"/>
    </ligand>
</feature>
<dbReference type="RefSeq" id="WP_115477062.1">
    <property type="nucleotide sequence ID" value="NZ_QRBF01000001.1"/>
</dbReference>
<keyword evidence="6 9" id="KW-0464">Manganese</keyword>
<feature type="binding site" evidence="9">
    <location>
        <position position="12"/>
    </location>
    <ligand>
        <name>NADPH</name>
        <dbReference type="ChEBI" id="CHEBI:57783"/>
    </ligand>
</feature>
<feature type="domain" description="DXP reductoisomerase C-terminal" evidence="12">
    <location>
        <begin position="269"/>
        <end position="381"/>
    </location>
</feature>
<dbReference type="GO" id="GO:0030604">
    <property type="term" value="F:1-deoxy-D-xylulose-5-phosphate reductoisomerase activity"/>
    <property type="evidence" value="ECO:0007669"/>
    <property type="project" value="UniProtKB-UniRule"/>
</dbReference>
<evidence type="ECO:0000313" key="14">
    <source>
        <dbReference type="Proteomes" id="UP000255334"/>
    </source>
</evidence>
<reference evidence="13 14" key="1">
    <citation type="submission" date="2018-07" db="EMBL/GenBank/DDBJ databases">
        <title>Dyella monticola sp. nov. and Dyella psychrodurans sp. nov. isolated from monsoon evergreen broad-leaved forest soil of Dinghu Mountain, China.</title>
        <authorList>
            <person name="Gao Z."/>
            <person name="Qiu L."/>
        </authorList>
    </citation>
    <scope>NUCLEOTIDE SEQUENCE [LARGE SCALE GENOMIC DNA]</scope>
    <source>
        <strain evidence="13 14">4MSK11</strain>
    </source>
</reference>
<dbReference type="EC" id="1.1.1.267" evidence="9"/>
<dbReference type="GO" id="GO:0070402">
    <property type="term" value="F:NADPH binding"/>
    <property type="evidence" value="ECO:0007669"/>
    <property type="project" value="InterPro"/>
</dbReference>
<feature type="domain" description="1-deoxy-D-xylulose 5-phosphate reductoisomerase C-terminal" evidence="11">
    <location>
        <begin position="147"/>
        <end position="233"/>
    </location>
</feature>
<comment type="function">
    <text evidence="9">Catalyzes the NADPH-dependent rearrangement and reduction of 1-deoxy-D-xylulose-5-phosphate (DXP) to 2-C-methyl-D-erythritol 4-phosphate (MEP).</text>
</comment>
<dbReference type="GO" id="GO:0016853">
    <property type="term" value="F:isomerase activity"/>
    <property type="evidence" value="ECO:0007669"/>
    <property type="project" value="UniProtKB-KW"/>
</dbReference>
<dbReference type="Pfam" id="PF02670">
    <property type="entry name" value="DXP_reductoisom"/>
    <property type="match status" value="1"/>
</dbReference>
<comment type="caution">
    <text evidence="13">The sequence shown here is derived from an EMBL/GenBank/DDBJ whole genome shotgun (WGS) entry which is preliminary data.</text>
</comment>
<evidence type="ECO:0000259" key="11">
    <source>
        <dbReference type="Pfam" id="PF08436"/>
    </source>
</evidence>
<comment type="similarity">
    <text evidence="2 9">Belongs to the DXR family.</text>
</comment>
<feature type="binding site" evidence="9">
    <location>
        <position position="127"/>
    </location>
    <ligand>
        <name>NADPH</name>
        <dbReference type="ChEBI" id="CHEBI:57783"/>
    </ligand>
</feature>
<keyword evidence="14" id="KW-1185">Reference proteome</keyword>
<dbReference type="PIRSF" id="PIRSF006205">
    <property type="entry name" value="Dxp_reductismrs"/>
    <property type="match status" value="1"/>
</dbReference>
<evidence type="ECO:0000256" key="4">
    <source>
        <dbReference type="ARBA" id="ARBA00022857"/>
    </source>
</evidence>
<dbReference type="AlphaFoldDB" id="A0A370XEQ7"/>
<dbReference type="Gene3D" id="3.40.50.720">
    <property type="entry name" value="NAD(P)-binding Rossmann-like Domain"/>
    <property type="match status" value="1"/>
</dbReference>
<feature type="binding site" evidence="9">
    <location>
        <position position="38"/>
    </location>
    <ligand>
        <name>NADPH</name>
        <dbReference type="ChEBI" id="CHEBI:57783"/>
    </ligand>
</feature>
<dbReference type="Pfam" id="PF13288">
    <property type="entry name" value="DXPR_C"/>
    <property type="match status" value="1"/>
</dbReference>
<comment type="catalytic activity">
    <reaction evidence="8">
        <text>2-C-methyl-D-erythritol 4-phosphate + NADP(+) = 1-deoxy-D-xylulose 5-phosphate + NADPH + H(+)</text>
        <dbReference type="Rhea" id="RHEA:13717"/>
        <dbReference type="ChEBI" id="CHEBI:15378"/>
        <dbReference type="ChEBI" id="CHEBI:57783"/>
        <dbReference type="ChEBI" id="CHEBI:57792"/>
        <dbReference type="ChEBI" id="CHEBI:58262"/>
        <dbReference type="ChEBI" id="CHEBI:58349"/>
        <dbReference type="EC" id="1.1.1.267"/>
    </reaction>
    <physiologicalReaction direction="right-to-left" evidence="8">
        <dbReference type="Rhea" id="RHEA:13719"/>
    </physiologicalReaction>
</comment>
<accession>A0A370XEQ7</accession>
<dbReference type="Gene3D" id="1.10.1740.10">
    <property type="match status" value="1"/>
</dbReference>
<name>A0A370XEQ7_9GAMM</name>
<dbReference type="PANTHER" id="PTHR30525:SF0">
    <property type="entry name" value="1-DEOXY-D-XYLULOSE 5-PHOSPHATE REDUCTOISOMERASE, CHLOROPLASTIC"/>
    <property type="match status" value="1"/>
</dbReference>
<keyword evidence="7 9" id="KW-0414">Isoprene biosynthesis</keyword>
<dbReference type="InterPro" id="IPR036291">
    <property type="entry name" value="NAD(P)-bd_dom_sf"/>
</dbReference>
<evidence type="ECO:0000313" key="13">
    <source>
        <dbReference type="EMBL" id="RDS86792.1"/>
    </source>
</evidence>
<evidence type="ECO:0000256" key="7">
    <source>
        <dbReference type="ARBA" id="ARBA00023229"/>
    </source>
</evidence>
<feature type="binding site" evidence="9">
    <location>
        <position position="125"/>
    </location>
    <ligand>
        <name>NADPH</name>
        <dbReference type="ChEBI" id="CHEBI:57783"/>
    </ligand>
</feature>
<dbReference type="HAMAP" id="MF_00183">
    <property type="entry name" value="DXP_reductoisom"/>
    <property type="match status" value="1"/>
</dbReference>
<dbReference type="SUPFAM" id="SSF55347">
    <property type="entry name" value="Glyceraldehyde-3-phosphate dehydrogenase-like, C-terminal domain"/>
    <property type="match status" value="1"/>
</dbReference>
<dbReference type="UniPathway" id="UPA00056">
    <property type="reaction ID" value="UER00092"/>
</dbReference>
<evidence type="ECO:0000256" key="9">
    <source>
        <dbReference type="HAMAP-Rule" id="MF_00183"/>
    </source>
</evidence>
<dbReference type="Pfam" id="PF08436">
    <property type="entry name" value="DXP_redisom_C"/>
    <property type="match status" value="1"/>
</dbReference>
<protein>
    <recommendedName>
        <fullName evidence="9">1-deoxy-D-xylulose 5-phosphate reductoisomerase</fullName>
        <shortName evidence="9">DXP reductoisomerase</shortName>
        <ecNumber evidence="9">1.1.1.267</ecNumber>
    </recommendedName>
    <alternativeName>
        <fullName evidence="9">1-deoxyxylulose-5-phosphate reductoisomerase</fullName>
    </alternativeName>
    <alternativeName>
        <fullName evidence="9">2-C-methyl-D-erythritol 4-phosphate synthase</fullName>
    </alternativeName>
</protein>
<dbReference type="InterPro" id="IPR013512">
    <property type="entry name" value="DXP_reductoisomerase_N"/>
</dbReference>
<evidence type="ECO:0000256" key="2">
    <source>
        <dbReference type="ARBA" id="ARBA00006825"/>
    </source>
</evidence>
<dbReference type="InterPro" id="IPR013644">
    <property type="entry name" value="DXP_reductoisomerase_C"/>
</dbReference>
<dbReference type="SUPFAM" id="SSF69055">
    <property type="entry name" value="1-deoxy-D-xylulose-5-phosphate reductoisomerase, C-terminal domain"/>
    <property type="match status" value="1"/>
</dbReference>
<evidence type="ECO:0000259" key="10">
    <source>
        <dbReference type="Pfam" id="PF02670"/>
    </source>
</evidence>
<feature type="binding site" evidence="9">
    <location>
        <position position="180"/>
    </location>
    <ligand>
        <name>1-deoxy-D-xylulose 5-phosphate</name>
        <dbReference type="ChEBI" id="CHEBI:57792"/>
    </ligand>
</feature>
<dbReference type="OrthoDB" id="9806546at2"/>
<evidence type="ECO:0000256" key="6">
    <source>
        <dbReference type="ARBA" id="ARBA00023211"/>
    </source>
</evidence>
<keyword evidence="13" id="KW-0413">Isomerase</keyword>
<keyword evidence="3 9" id="KW-0479">Metal-binding</keyword>
<comment type="pathway">
    <text evidence="1 9">Isoprenoid biosynthesis; isopentenyl diphosphate biosynthesis via DXP pathway; isopentenyl diphosphate from 1-deoxy-D-xylulose 5-phosphate: step 1/6.</text>
</comment>
<feature type="binding site" evidence="9">
    <location>
        <position position="13"/>
    </location>
    <ligand>
        <name>NADPH</name>
        <dbReference type="ChEBI" id="CHEBI:57783"/>
    </ligand>
</feature>
<dbReference type="SUPFAM" id="SSF51735">
    <property type="entry name" value="NAD(P)-binding Rossmann-fold domains"/>
    <property type="match status" value="1"/>
</dbReference>
<evidence type="ECO:0000256" key="8">
    <source>
        <dbReference type="ARBA" id="ARBA00048543"/>
    </source>
</evidence>
<dbReference type="InterPro" id="IPR003821">
    <property type="entry name" value="DXP_reductoisomerase"/>
</dbReference>
<dbReference type="InterPro" id="IPR036169">
    <property type="entry name" value="DXPR_C_sf"/>
</dbReference>
<comment type="caution">
    <text evidence="9">Lacks conserved residue(s) required for the propagation of feature annotation.</text>
</comment>
<evidence type="ECO:0000256" key="3">
    <source>
        <dbReference type="ARBA" id="ARBA00022723"/>
    </source>
</evidence>
<feature type="domain" description="1-deoxy-D-xylulose 5-phosphate reductoisomerase N-terminal" evidence="10">
    <location>
        <begin position="5"/>
        <end position="133"/>
    </location>
</feature>
<keyword evidence="5 9" id="KW-0560">Oxidoreductase</keyword>
<evidence type="ECO:0000256" key="5">
    <source>
        <dbReference type="ARBA" id="ARBA00023002"/>
    </source>
</evidence>